<evidence type="ECO:0000313" key="6">
    <source>
        <dbReference type="Proteomes" id="UP000646911"/>
    </source>
</evidence>
<evidence type="ECO:0000256" key="2">
    <source>
        <dbReference type="ARBA" id="ARBA00022741"/>
    </source>
</evidence>
<comment type="caution">
    <text evidence="5">The sequence shown here is derived from an EMBL/GenBank/DDBJ whole genome shotgun (WGS) entry which is preliminary data.</text>
</comment>
<reference evidence="5 6" key="1">
    <citation type="submission" date="2020-08" db="EMBL/GenBank/DDBJ databases">
        <title>Novel species isolated from subtropical streams in China.</title>
        <authorList>
            <person name="Lu H."/>
        </authorList>
    </citation>
    <scope>NUCLEOTIDE SEQUENCE [LARGE SCALE GENOMIC DNA]</scope>
    <source>
        <strain evidence="5 6">NL8W</strain>
    </source>
</reference>
<dbReference type="Pfam" id="PF00012">
    <property type="entry name" value="HSP70"/>
    <property type="match status" value="1"/>
</dbReference>
<dbReference type="PANTHER" id="PTHR19375">
    <property type="entry name" value="HEAT SHOCK PROTEIN 70KDA"/>
    <property type="match status" value="1"/>
</dbReference>
<dbReference type="PRINTS" id="PR00301">
    <property type="entry name" value="HEATSHOCK70"/>
</dbReference>
<dbReference type="Gene3D" id="2.60.34.10">
    <property type="entry name" value="Substrate Binding Domain Of DNAk, Chain A, domain 1"/>
    <property type="match status" value="1"/>
</dbReference>
<keyword evidence="2 4" id="KW-0547">Nucleotide-binding</keyword>
<keyword evidence="3 4" id="KW-0067">ATP-binding</keyword>
<accession>A0ABR6ZDQ3</accession>
<dbReference type="Gene3D" id="3.30.420.40">
    <property type="match status" value="2"/>
</dbReference>
<dbReference type="InterPro" id="IPR013126">
    <property type="entry name" value="Hsp_70_fam"/>
</dbReference>
<dbReference type="PROSITE" id="PS01036">
    <property type="entry name" value="HSP70_3"/>
    <property type="match status" value="1"/>
</dbReference>
<dbReference type="InterPro" id="IPR043129">
    <property type="entry name" value="ATPase_NBD"/>
</dbReference>
<protein>
    <submittedName>
        <fullName evidence="5">Molecular chaperone HscC</fullName>
    </submittedName>
</protein>
<evidence type="ECO:0000313" key="5">
    <source>
        <dbReference type="EMBL" id="MBC3909332.1"/>
    </source>
</evidence>
<dbReference type="InterPro" id="IPR042030">
    <property type="entry name" value="HscC_NBD"/>
</dbReference>
<dbReference type="EMBL" id="JACOFX010000009">
    <property type="protein sequence ID" value="MBC3909332.1"/>
    <property type="molecule type" value="Genomic_DNA"/>
</dbReference>
<gene>
    <name evidence="5" type="ORF">H8L47_17375</name>
</gene>
<proteinExistence type="inferred from homology"/>
<dbReference type="PROSITE" id="PS00329">
    <property type="entry name" value="HSP70_2"/>
    <property type="match status" value="1"/>
</dbReference>
<organism evidence="5 6">
    <name type="scientific">Undibacterium umbellatum</name>
    <dbReference type="NCBI Taxonomy" id="2762300"/>
    <lineage>
        <taxon>Bacteria</taxon>
        <taxon>Pseudomonadati</taxon>
        <taxon>Pseudomonadota</taxon>
        <taxon>Betaproteobacteria</taxon>
        <taxon>Burkholderiales</taxon>
        <taxon>Oxalobacteraceae</taxon>
        <taxon>Undibacterium</taxon>
    </lineage>
</organism>
<dbReference type="SUPFAM" id="SSF100920">
    <property type="entry name" value="Heat shock protein 70kD (HSP70), peptide-binding domain"/>
    <property type="match status" value="1"/>
</dbReference>
<dbReference type="RefSeq" id="WP_186954854.1">
    <property type="nucleotide sequence ID" value="NZ_JACOFX010000009.1"/>
</dbReference>
<sequence>MIIGIDLGTTNSLVAVWKDGKSQLVPNGLGDMLTPSCVSIDEDGSVLVGKAAKERLQTHPERTAAVFKRYMGSDKKVRLGQKDFRAEELSALVLKSLKADAEAFLGEAVTEAVITVPAYFSDAQRKATRTAGLLAGLKVERLLNEPSAAALAYGMHQLDSESRFLVFDLGGGTFDVSILELFEGVMEVRASAGDNYLGGEDVTSAIVDLFFQRNKLATSLRNNPMFMQRLGASAEIAKRSLSAGQQAKVQIQLDGNDLSMDIDEEALDKLCAPLLKRMREPVERALRDTNIRANELDSIVLAGGATRMPVIKRLVTLMFGRFPTSEINPDEVVALGAAVQAGLKMKDAALEEVVMTDVAPYSLGVEVCMRLADGKSSDGHFSPVIERNTAVPVSRVGHYRAVDARQTIVQLRVFQGESRLVKDNILLGQLDVPLQQDGNDEKAVDVRFTYDVNGLLEVRVNVNNSTESHVLIIEGNPGMLSDEEIRQRFVELEKIKMHPRDTLEMRTLLARADRIYQQVRGDLRSWLSVQIAEFEAVLETQNPRLINPAKNKFSDMLNSVESDSHLHSDFDPQQN</sequence>
<name>A0ABR6ZDQ3_9BURK</name>
<dbReference type="Proteomes" id="UP000646911">
    <property type="component" value="Unassembled WGS sequence"/>
</dbReference>
<evidence type="ECO:0000256" key="4">
    <source>
        <dbReference type="RuleBase" id="RU003322"/>
    </source>
</evidence>
<dbReference type="InterPro" id="IPR018181">
    <property type="entry name" value="Heat_shock_70_CS"/>
</dbReference>
<evidence type="ECO:0000256" key="1">
    <source>
        <dbReference type="ARBA" id="ARBA00007381"/>
    </source>
</evidence>
<keyword evidence="6" id="KW-1185">Reference proteome</keyword>
<evidence type="ECO:0000256" key="3">
    <source>
        <dbReference type="ARBA" id="ARBA00022840"/>
    </source>
</evidence>
<dbReference type="InterPro" id="IPR029047">
    <property type="entry name" value="HSP70_peptide-bd_sf"/>
</dbReference>
<dbReference type="SUPFAM" id="SSF53067">
    <property type="entry name" value="Actin-like ATPase domain"/>
    <property type="match status" value="2"/>
</dbReference>
<dbReference type="PROSITE" id="PS00297">
    <property type="entry name" value="HSP70_1"/>
    <property type="match status" value="1"/>
</dbReference>
<dbReference type="Gene3D" id="3.90.640.10">
    <property type="entry name" value="Actin, Chain A, domain 4"/>
    <property type="match status" value="1"/>
</dbReference>
<comment type="similarity">
    <text evidence="1 4">Belongs to the heat shock protein 70 family.</text>
</comment>
<dbReference type="CDD" id="cd10235">
    <property type="entry name" value="ASKHA_NBD_HSP70_HscC"/>
    <property type="match status" value="1"/>
</dbReference>